<accession>A0AAV2THE5</accession>
<dbReference type="EMBL" id="CAXLJL010000334">
    <property type="protein sequence ID" value="CAL5136565.1"/>
    <property type="molecule type" value="Genomic_DNA"/>
</dbReference>
<dbReference type="GO" id="GO:0060271">
    <property type="term" value="P:cilium assembly"/>
    <property type="evidence" value="ECO:0007669"/>
    <property type="project" value="TreeGrafter"/>
</dbReference>
<dbReference type="Gene3D" id="2.60.40.10">
    <property type="entry name" value="Immunoglobulins"/>
    <property type="match status" value="3"/>
</dbReference>
<dbReference type="InterPro" id="IPR013783">
    <property type="entry name" value="Ig-like_fold"/>
</dbReference>
<feature type="compositionally biased region" description="Polar residues" evidence="1">
    <location>
        <begin position="701"/>
        <end position="710"/>
    </location>
</feature>
<evidence type="ECO:0000256" key="1">
    <source>
        <dbReference type="SAM" id="MobiDB-lite"/>
    </source>
</evidence>
<dbReference type="PANTHER" id="PTHR45912:SF3">
    <property type="entry name" value="CILIA- AND FLAGELLA-ASSOCIATED PROTEIN 47"/>
    <property type="match status" value="1"/>
</dbReference>
<evidence type="ECO:0000313" key="3">
    <source>
        <dbReference type="Proteomes" id="UP001497525"/>
    </source>
</evidence>
<dbReference type="Proteomes" id="UP001497525">
    <property type="component" value="Unassembled WGS sequence"/>
</dbReference>
<dbReference type="PANTHER" id="PTHR45912">
    <property type="entry name" value="CILIA- AND FLAGELLA-ASSOCIATED PROTEIN 47"/>
    <property type="match status" value="1"/>
</dbReference>
<evidence type="ECO:0000313" key="2">
    <source>
        <dbReference type="EMBL" id="CAL5136565.1"/>
    </source>
</evidence>
<organism evidence="2 3">
    <name type="scientific">Calicophoron daubneyi</name>
    <name type="common">Rumen fluke</name>
    <name type="synonym">Paramphistomum daubneyi</name>
    <dbReference type="NCBI Taxonomy" id="300641"/>
    <lineage>
        <taxon>Eukaryota</taxon>
        <taxon>Metazoa</taxon>
        <taxon>Spiralia</taxon>
        <taxon>Lophotrochozoa</taxon>
        <taxon>Platyhelminthes</taxon>
        <taxon>Trematoda</taxon>
        <taxon>Digenea</taxon>
        <taxon>Plagiorchiida</taxon>
        <taxon>Pronocephalata</taxon>
        <taxon>Paramphistomoidea</taxon>
        <taxon>Paramphistomidae</taxon>
        <taxon>Calicophoron</taxon>
    </lineage>
</organism>
<gene>
    <name evidence="2" type="ORF">CDAUBV1_LOCUS10699</name>
</gene>
<feature type="region of interest" description="Disordered" evidence="1">
    <location>
        <begin position="1423"/>
        <end position="1451"/>
    </location>
</feature>
<feature type="region of interest" description="Disordered" evidence="1">
    <location>
        <begin position="701"/>
        <end position="721"/>
    </location>
</feature>
<feature type="compositionally biased region" description="Polar residues" evidence="1">
    <location>
        <begin position="108"/>
        <end position="118"/>
    </location>
</feature>
<name>A0AAV2THE5_CALDB</name>
<proteinExistence type="predicted"/>
<dbReference type="GO" id="GO:0005929">
    <property type="term" value="C:cilium"/>
    <property type="evidence" value="ECO:0007669"/>
    <property type="project" value="TreeGrafter"/>
</dbReference>
<comment type="caution">
    <text evidence="2">The sequence shown here is derived from an EMBL/GenBank/DDBJ whole genome shotgun (WGS) entry which is preliminary data.</text>
</comment>
<feature type="region of interest" description="Disordered" evidence="1">
    <location>
        <begin position="97"/>
        <end position="125"/>
    </location>
</feature>
<sequence>MNPNYGTLKPFQRSPVLFRLSPRWPPSKYGFHSCPDLPPSKPFSIYLRITKVGVGVPTESDKTGSEDDSQDLEIVVTGTLVPVQMAVLPIAEKPVLSGQSSRNEDEVISSNSKLTNSEEQAEVAPLPGGRLSVNFRACPVGGRLEASFWIVNQAKDLPLRFKLPRVAHFTSMPGKGKIKPGEQKIIKMEFLPRQYGNFEVFQPLIVLGKTLNPRTQKLDYDAIIYETAITLRGTSVLATIPPRVRFNPGIVPLIKNEVGSATDMVYFGSEFPCPRQAVVRAKDTQGIHGLSAHTTQEWQTWLASLTKAELSTVLDKFIAFPNDRSGSIRPAEKEKEYRTLFCRLARYTYTDPDFEYTEKELTEHMNQLLPYVRLIRKQADLLYQKMQDQKMIRWEKEPYDGTAPFRLDEDEFFARFSELRSLPRNGTNAHRRSSLLDAKSIEAAQLAAIENEIQGPFPTEPSSRTEREECRRKLSPKELHQIAICPLTIDFGEVCPNTRKPFEVTVVNPLDHCILLTLDLDIAELSKTCPRSFLVRANNTIKFSVTFETSQLGKFQRNLNFSINKQHSSNLVVCATVVPVHLEILPSVLELTAAGIGFGLVAESGVRGVVTLQNALHAPAEFVWEPSDPETSFTIRPRRGRLFEYILNKLTFSCPFLSSGYVEPFSSLACEVVHYPSLSSAQNETFTLLLPALHTSSGIIHTSNDTSKADSPSIDPDARSKVRPDNQYKLRCTVRLPPCRLAFGLRRLALGPIAHSLPYKRHIRLSNYGQGPAFYRIQKQCETVQATAQAMKVVARRLSTALPARVDIAVKPSEGEVPIGGSVQLEITCTATGLGKFESCLLLTSHDGRTTTLSVCGSVVAPEVEISSDVSDFGGVYVGGSYKLPFGIHNKGTTTATIEFDFTDHPEFRISNTLSLAPKEGKGTDEMKCYFEDPEDEDCEGVAAQYSAESTLVFDAEEKKSGKIHKIFIESGDNWVGSIVFTPKEVAFHDFPLGITINKLPFECPNLRQNTTTGSPSSELQAIRQSHRILAVGLRQPVSLTPAGGSLCFEVVADPNNNESVTIPSKVLVIRSTMKARLHWAISLIGLQQYNRAGRGQITVKDMDDRVLTYSVDGLLDGYLRESEEVHLTFQCVPRKPVSARIVIPLWLAKASDEDSEGGNPGETEEDRRLFKLLRVRIRVTQPSLTCDPPCLLLPPVPPGIEIRVPVRLQAHHILASQSISVCWPAPENPMSETAGQRTDLECPFTVEFQEGQIMSHKSKDNVQRPSMELIVWVRYRCNTNGLVLAPRPRPACLLFVAACCSTESDLNITRDQVPVCVALPVSAAVDDSIMSWFDYIARRPREFQLAYNKNVPKMAVFSDMQETKQANVINVFYQSLADVRLIQNSVACGDSQQSLITTTEASEYGRSRSSVNSSSLSLFHMDHGDSGPLTPGSVSERSEERPTEIPPSIQTQVSPSVHFVSKLLLWYSTPLHIHGSVFAPPCIRGFGSSPHAIVCPVYRAGVID</sequence>
<protein>
    <submittedName>
        <fullName evidence="2">Uncharacterized protein</fullName>
    </submittedName>
</protein>
<reference evidence="2" key="1">
    <citation type="submission" date="2024-06" db="EMBL/GenBank/DDBJ databases">
        <authorList>
            <person name="Liu X."/>
            <person name="Lenzi L."/>
            <person name="Haldenby T S."/>
            <person name="Uol C."/>
        </authorList>
    </citation>
    <scope>NUCLEOTIDE SEQUENCE</scope>
</reference>